<comment type="caution">
    <text evidence="2">The sequence shown here is derived from an EMBL/GenBank/DDBJ whole genome shotgun (WGS) entry which is preliminary data.</text>
</comment>
<proteinExistence type="predicted"/>
<feature type="region of interest" description="Disordered" evidence="1">
    <location>
        <begin position="1"/>
        <end position="24"/>
    </location>
</feature>
<dbReference type="AlphaFoldDB" id="A0AAV7S7X9"/>
<feature type="compositionally biased region" description="Acidic residues" evidence="1">
    <location>
        <begin position="1"/>
        <end position="11"/>
    </location>
</feature>
<accession>A0AAV7S7X9</accession>
<protein>
    <submittedName>
        <fullName evidence="2">Uncharacterized protein</fullName>
    </submittedName>
</protein>
<name>A0AAV7S7X9_PLEWA</name>
<feature type="compositionally biased region" description="Basic and acidic residues" evidence="1">
    <location>
        <begin position="64"/>
        <end position="74"/>
    </location>
</feature>
<keyword evidence="3" id="KW-1185">Reference proteome</keyword>
<dbReference type="Proteomes" id="UP001066276">
    <property type="component" value="Chromosome 4_2"/>
</dbReference>
<evidence type="ECO:0000256" key="1">
    <source>
        <dbReference type="SAM" id="MobiDB-lite"/>
    </source>
</evidence>
<dbReference type="EMBL" id="JANPWB010000008">
    <property type="protein sequence ID" value="KAJ1159850.1"/>
    <property type="molecule type" value="Genomic_DNA"/>
</dbReference>
<feature type="region of interest" description="Disordered" evidence="1">
    <location>
        <begin position="42"/>
        <end position="117"/>
    </location>
</feature>
<sequence>MQPSGECEDELGPMTRRPPCPQRGQHCLAECDGLAGTRLHTPPTCADAAGGAPEHHGTTTNGEGEARTTREGGAIRRLASGPEGKKEWGEKAIQGEEERHGGARDREDTEERTPGWGTWETREWFALDQRIEDDRETKGDWNIVAIWEAERNSLPCFRRSVADPGV</sequence>
<feature type="compositionally biased region" description="Basic and acidic residues" evidence="1">
    <location>
        <begin position="83"/>
        <end position="113"/>
    </location>
</feature>
<gene>
    <name evidence="2" type="ORF">NDU88_000354</name>
</gene>
<evidence type="ECO:0000313" key="2">
    <source>
        <dbReference type="EMBL" id="KAJ1159850.1"/>
    </source>
</evidence>
<reference evidence="2" key="1">
    <citation type="journal article" date="2022" name="bioRxiv">
        <title>Sequencing and chromosome-scale assembly of the giantPleurodeles waltlgenome.</title>
        <authorList>
            <person name="Brown T."/>
            <person name="Elewa A."/>
            <person name="Iarovenko S."/>
            <person name="Subramanian E."/>
            <person name="Araus A.J."/>
            <person name="Petzold A."/>
            <person name="Susuki M."/>
            <person name="Suzuki K.-i.T."/>
            <person name="Hayashi T."/>
            <person name="Toyoda A."/>
            <person name="Oliveira C."/>
            <person name="Osipova E."/>
            <person name="Leigh N.D."/>
            <person name="Simon A."/>
            <person name="Yun M.H."/>
        </authorList>
    </citation>
    <scope>NUCLEOTIDE SEQUENCE</scope>
    <source>
        <strain evidence="2">20211129_DDA</strain>
        <tissue evidence="2">Liver</tissue>
    </source>
</reference>
<evidence type="ECO:0000313" key="3">
    <source>
        <dbReference type="Proteomes" id="UP001066276"/>
    </source>
</evidence>
<organism evidence="2 3">
    <name type="scientific">Pleurodeles waltl</name>
    <name type="common">Iberian ribbed newt</name>
    <dbReference type="NCBI Taxonomy" id="8319"/>
    <lineage>
        <taxon>Eukaryota</taxon>
        <taxon>Metazoa</taxon>
        <taxon>Chordata</taxon>
        <taxon>Craniata</taxon>
        <taxon>Vertebrata</taxon>
        <taxon>Euteleostomi</taxon>
        <taxon>Amphibia</taxon>
        <taxon>Batrachia</taxon>
        <taxon>Caudata</taxon>
        <taxon>Salamandroidea</taxon>
        <taxon>Salamandridae</taxon>
        <taxon>Pleurodelinae</taxon>
        <taxon>Pleurodeles</taxon>
    </lineage>
</organism>